<feature type="domain" description="TNase-like" evidence="4">
    <location>
        <begin position="107"/>
        <end position="243"/>
    </location>
</feature>
<dbReference type="GO" id="GO:0004519">
    <property type="term" value="F:endonuclease activity"/>
    <property type="evidence" value="ECO:0007669"/>
    <property type="project" value="UniProtKB-KW"/>
</dbReference>
<dbReference type="PANTHER" id="PTHR12302">
    <property type="entry name" value="EBNA2 BINDING PROTEIN P100"/>
    <property type="match status" value="1"/>
</dbReference>
<keyword evidence="1" id="KW-0540">Nuclease</keyword>
<dbReference type="InterPro" id="IPR002071">
    <property type="entry name" value="Thermonucl_AS"/>
</dbReference>
<dbReference type="GO" id="GO:0003676">
    <property type="term" value="F:nucleic acid binding"/>
    <property type="evidence" value="ECO:0007669"/>
    <property type="project" value="InterPro"/>
</dbReference>
<evidence type="ECO:0000256" key="2">
    <source>
        <dbReference type="ARBA" id="ARBA00022759"/>
    </source>
</evidence>
<name>I4BS23_MYCCN</name>
<keyword evidence="2" id="KW-0255">Endonuclease</keyword>
<protein>
    <submittedName>
        <fullName evidence="5">Micrococcal nuclease-like nuclease</fullName>
    </submittedName>
</protein>
<evidence type="ECO:0000259" key="4">
    <source>
        <dbReference type="PROSITE" id="PS50830"/>
    </source>
</evidence>
<dbReference type="KEGG" id="mcb:Mycch_5406"/>
<dbReference type="PROSITE" id="PS01123">
    <property type="entry name" value="TNASE_1"/>
    <property type="match status" value="1"/>
</dbReference>
<dbReference type="GO" id="GO:0016787">
    <property type="term" value="F:hydrolase activity"/>
    <property type="evidence" value="ECO:0007669"/>
    <property type="project" value="UniProtKB-KW"/>
</dbReference>
<evidence type="ECO:0000313" key="6">
    <source>
        <dbReference type="Proteomes" id="UP000006057"/>
    </source>
</evidence>
<dbReference type="HOGENOM" id="CLU_1093349_0_0_11"/>
<dbReference type="PANTHER" id="PTHR12302:SF3">
    <property type="entry name" value="SERINE_THREONINE-PROTEIN KINASE 31"/>
    <property type="match status" value="1"/>
</dbReference>
<dbReference type="InterPro" id="IPR035437">
    <property type="entry name" value="SNase_OB-fold_sf"/>
</dbReference>
<keyword evidence="5" id="KW-0614">Plasmid</keyword>
<evidence type="ECO:0000313" key="5">
    <source>
        <dbReference type="EMBL" id="AFM20080.1"/>
    </source>
</evidence>
<organism evidence="5 6">
    <name type="scientific">Mycolicibacterium chubuense (strain NBB4)</name>
    <name type="common">Mycobacterium chubuense</name>
    <dbReference type="NCBI Taxonomy" id="710421"/>
    <lineage>
        <taxon>Bacteria</taxon>
        <taxon>Bacillati</taxon>
        <taxon>Actinomycetota</taxon>
        <taxon>Actinomycetes</taxon>
        <taxon>Mycobacteriales</taxon>
        <taxon>Mycobacteriaceae</taxon>
        <taxon>Mycolicibacterium</taxon>
    </lineage>
</organism>
<dbReference type="OrthoDB" id="5241375at2"/>
<dbReference type="PATRIC" id="fig|710421.3.peg.5397"/>
<dbReference type="PROSITE" id="PS50830">
    <property type="entry name" value="TNASE_3"/>
    <property type="match status" value="1"/>
</dbReference>
<keyword evidence="3" id="KW-0378">Hydrolase</keyword>
<proteinExistence type="predicted"/>
<gene>
    <name evidence="5" type="ordered locus">Mycch_5406</name>
</gene>
<evidence type="ECO:0000256" key="3">
    <source>
        <dbReference type="ARBA" id="ARBA00022801"/>
    </source>
</evidence>
<reference evidence="5 6" key="1">
    <citation type="submission" date="2012-06" db="EMBL/GenBank/DDBJ databases">
        <title>Complete sequence of plasmid 1 of Mycobacterium chubuense NBB4.</title>
        <authorList>
            <consortium name="US DOE Joint Genome Institute"/>
            <person name="Lucas S."/>
            <person name="Han J."/>
            <person name="Lapidus A."/>
            <person name="Cheng J.-F."/>
            <person name="Goodwin L."/>
            <person name="Pitluck S."/>
            <person name="Peters L."/>
            <person name="Mikhailova N."/>
            <person name="Teshima H."/>
            <person name="Detter J.C."/>
            <person name="Han C."/>
            <person name="Tapia R."/>
            <person name="Land M."/>
            <person name="Hauser L."/>
            <person name="Kyrpides N."/>
            <person name="Ivanova N."/>
            <person name="Pagani I."/>
            <person name="Mattes T."/>
            <person name="Holmes A."/>
            <person name="Rutledge P."/>
            <person name="Paulsen I."/>
            <person name="Coleman N."/>
            <person name="Woyke T."/>
        </authorList>
    </citation>
    <scope>NUCLEOTIDE SEQUENCE [LARGE SCALE GENOMIC DNA]</scope>
    <source>
        <strain evidence="5 6">NBB4</strain>
        <plasmid evidence="5 6">pMYCCH.01</plasmid>
    </source>
</reference>
<geneLocation type="plasmid" evidence="5 6">
    <name>pMYCCH.01</name>
</geneLocation>
<dbReference type="SUPFAM" id="SSF50199">
    <property type="entry name" value="Staphylococcal nuclease"/>
    <property type="match status" value="1"/>
</dbReference>
<dbReference type="Gene3D" id="2.40.50.90">
    <property type="match status" value="1"/>
</dbReference>
<sequence>MVRGNNYSGARWAFRPLAPGARPRVGSSENIRPVCASCGRGYIVRRGVQRCFTLPGEPRCQHRATASLETPAAQRDRTSTRLGAACLVAGALTSCTPSSPPAGAAPATATATVLRAVDGDTLDVRDDIRGRLRIRVLGIDSPEVHKPGWSVGCWGPEAAKFAADTLTGQRVALVADPSQDSHDRFGRTLAYVEMADGRDFSVTAAAAGMARSYVYDRKPVSRYPDISAAEEQARNARRGLWGPPCDGNTESAPL</sequence>
<accession>I4BS23</accession>
<dbReference type="Pfam" id="PF00565">
    <property type="entry name" value="SNase"/>
    <property type="match status" value="1"/>
</dbReference>
<keyword evidence="6" id="KW-1185">Reference proteome</keyword>
<dbReference type="EMBL" id="CP003054">
    <property type="protein sequence ID" value="AFM20080.1"/>
    <property type="molecule type" value="Genomic_DNA"/>
</dbReference>
<dbReference type="InterPro" id="IPR016071">
    <property type="entry name" value="Staphylococal_nuclease_OB-fold"/>
</dbReference>
<dbReference type="Proteomes" id="UP000006057">
    <property type="component" value="Plasmid pMYCCH.01"/>
</dbReference>
<dbReference type="SMART" id="SM00318">
    <property type="entry name" value="SNc"/>
    <property type="match status" value="1"/>
</dbReference>
<dbReference type="AlphaFoldDB" id="I4BS23"/>
<evidence type="ECO:0000256" key="1">
    <source>
        <dbReference type="ARBA" id="ARBA00022722"/>
    </source>
</evidence>